<reference evidence="3" key="1">
    <citation type="submission" date="2025-08" db="UniProtKB">
        <authorList>
            <consortium name="RefSeq"/>
        </authorList>
    </citation>
    <scope>IDENTIFICATION</scope>
    <source>
        <tissue evidence="3">Whole insect</tissue>
    </source>
</reference>
<feature type="domain" description="DUF7869" evidence="2">
    <location>
        <begin position="520"/>
        <end position="620"/>
    </location>
</feature>
<dbReference type="PANTHER" id="PTHR10773:SF19">
    <property type="match status" value="1"/>
</dbReference>
<protein>
    <submittedName>
        <fullName evidence="3">Uncharacterized protein LOC114345767 isoform X3</fullName>
    </submittedName>
</protein>
<feature type="region of interest" description="Disordered" evidence="1">
    <location>
        <begin position="314"/>
        <end position="338"/>
    </location>
</feature>
<dbReference type="Pfam" id="PF25273">
    <property type="entry name" value="DUF7869"/>
    <property type="match status" value="1"/>
</dbReference>
<name>A0A6P7GR70_DIAVI</name>
<evidence type="ECO:0000313" key="3">
    <source>
        <dbReference type="RefSeq" id="XP_028152356.1"/>
    </source>
</evidence>
<dbReference type="AlphaFoldDB" id="A0A6P7GR70"/>
<evidence type="ECO:0000259" key="2">
    <source>
        <dbReference type="Pfam" id="PF25273"/>
    </source>
</evidence>
<evidence type="ECO:0000256" key="1">
    <source>
        <dbReference type="SAM" id="MobiDB-lite"/>
    </source>
</evidence>
<sequence length="757" mass="89096">MSKISSRVEKIITMALNETAQYNARNETAADEPNLITPEINVNDMMYHVPYEFEVINDEENNFIQDPFDTQGINVDLLSSEVRYETLSTVNLNISSELLSESSVDKTYESTQQHENLEELEDDCDPEFIPPEKEAHQEDDSEYSDEEQNENNPDTRTAESRRKKKANSELWDKNVNKRKRMMGEEYVGYTRSKDGTVKHDTKRNKRMLGPKCDSVFCKKAANRFCLRLSEEIRQTIFEKFWSMSWEQKRLYVLHMTTYTEKKRTYTKNPSRRKGTFQYYLQIEDGKHQVCKQTFLGTLGIKERMVRHWVNEGSMFGTQSSQDDKNKNKTKKKDTSVHSVEQNRKLEQLRLFLDSLPKIESHYCRKKSNKLYLEEDFKSKTDIFQLYKNKCLDEDVLPLSISTFLKEFDEGNLALFKPRKDQCDLCCGYKMQQIEEIIYRNHILAKDLARKEKDLDKKKAQDQAIYCFTMDVQAIKLCPQLQASSLYYKTKLQVHNFTIYNLSTHACKNFVWNETEGELCCSVFVTCIIKHLVSALEMDKKPIVLYSDSCGYQNKNVILSNALSILATQFDIEIEQKFLEKGHTQMECDSSHSLIERRLKGKDIFLPTDYINIIKDARKKPMPLEVEYLDHSYFLNFDNPNLMRYNSIRPGKLNSPLKVADLKCLKYLPSGDILYKTKYDSPYEILPQRQKTIILDEYLPKPLYSKRLEISKKKWLDLQQLKKVIPKDTHYFYDLIKYYEKTEESNKKAKKNRYTAIA</sequence>
<dbReference type="PANTHER" id="PTHR10773">
    <property type="entry name" value="DNA-DIRECTED RNA POLYMERASES I, II, AND III SUBUNIT RPABC2"/>
    <property type="match status" value="1"/>
</dbReference>
<feature type="compositionally biased region" description="Basic and acidic residues" evidence="1">
    <location>
        <begin position="321"/>
        <end position="338"/>
    </location>
</feature>
<feature type="region of interest" description="Disordered" evidence="1">
    <location>
        <begin position="104"/>
        <end position="174"/>
    </location>
</feature>
<gene>
    <name evidence="3" type="primary">LOC114345767</name>
</gene>
<accession>A0A6P7GR70</accession>
<dbReference type="InterPro" id="IPR057191">
    <property type="entry name" value="DUF7869"/>
</dbReference>
<feature type="compositionally biased region" description="Acidic residues" evidence="1">
    <location>
        <begin position="139"/>
        <end position="149"/>
    </location>
</feature>
<dbReference type="RefSeq" id="XP_028152356.1">
    <property type="nucleotide sequence ID" value="XM_028296555.1"/>
</dbReference>
<organism evidence="3">
    <name type="scientific">Diabrotica virgifera virgifera</name>
    <name type="common">western corn rootworm</name>
    <dbReference type="NCBI Taxonomy" id="50390"/>
    <lineage>
        <taxon>Eukaryota</taxon>
        <taxon>Metazoa</taxon>
        <taxon>Ecdysozoa</taxon>
        <taxon>Arthropoda</taxon>
        <taxon>Hexapoda</taxon>
        <taxon>Insecta</taxon>
        <taxon>Pterygota</taxon>
        <taxon>Neoptera</taxon>
        <taxon>Endopterygota</taxon>
        <taxon>Coleoptera</taxon>
        <taxon>Polyphaga</taxon>
        <taxon>Cucujiformia</taxon>
        <taxon>Chrysomeloidea</taxon>
        <taxon>Chrysomelidae</taxon>
        <taxon>Galerucinae</taxon>
        <taxon>Diabroticina</taxon>
        <taxon>Diabroticites</taxon>
        <taxon>Diabrotica</taxon>
    </lineage>
</organism>
<feature type="compositionally biased region" description="Basic and acidic residues" evidence="1">
    <location>
        <begin position="156"/>
        <end position="174"/>
    </location>
</feature>
<dbReference type="InParanoid" id="A0A6P7GR70"/>
<proteinExistence type="predicted"/>